<dbReference type="InterPro" id="IPR039574">
    <property type="entry name" value="OGFr"/>
</dbReference>
<feature type="domain" description="Opioid growth factor receptor (OGFr) conserved" evidence="1">
    <location>
        <begin position="21"/>
        <end position="173"/>
    </location>
</feature>
<dbReference type="EMBL" id="DSRU01000215">
    <property type="protein sequence ID" value="HFM98923.1"/>
    <property type="molecule type" value="Genomic_DNA"/>
</dbReference>
<dbReference type="PANTHER" id="PTHR14015:SF2">
    <property type="entry name" value="OPIOID GROWTH FACTOR RECEPTOR (OGFR) CONSERVED DOMAIN-CONTAINING PROTEIN"/>
    <property type="match status" value="1"/>
</dbReference>
<dbReference type="GO" id="GO:0140625">
    <property type="term" value="F:opioid growth factor receptor activity"/>
    <property type="evidence" value="ECO:0007669"/>
    <property type="project" value="InterPro"/>
</dbReference>
<dbReference type="InterPro" id="IPR006757">
    <property type="entry name" value="OGF_rcpt"/>
</dbReference>
<proteinExistence type="predicted"/>
<gene>
    <name evidence="2" type="ORF">ENR64_14430</name>
</gene>
<evidence type="ECO:0000313" key="2">
    <source>
        <dbReference type="EMBL" id="HFM98923.1"/>
    </source>
</evidence>
<protein>
    <recommendedName>
        <fullName evidence="1">Opioid growth factor receptor (OGFr) conserved domain-containing protein</fullName>
    </recommendedName>
</protein>
<name>A0A7C3KF58_9CYAN</name>
<sequence>MQSPLVSFYSGEGRDRAGRMIQEIWAWDFEQLESVHDFIQWLFPLPEKSAFNPNAPTVDADVIAAFQTNPHLRQNLLHSFTVMLLFYGLQREQQNGAIAIHRAANYPQRKSEWVQPFNHNFLRITRILKCLRLFGLRTEAEAFYACLHSIYQENSQQIGHETFQYWMKAVQVKA</sequence>
<reference evidence="2" key="1">
    <citation type="journal article" date="2020" name="mSystems">
        <title>Genome- and Community-Level Interaction Insights into Carbon Utilization and Element Cycling Functions of Hydrothermarchaeota in Hydrothermal Sediment.</title>
        <authorList>
            <person name="Zhou Z."/>
            <person name="Liu Y."/>
            <person name="Xu W."/>
            <person name="Pan J."/>
            <person name="Luo Z.H."/>
            <person name="Li M."/>
        </authorList>
    </citation>
    <scope>NUCLEOTIDE SEQUENCE [LARGE SCALE GENOMIC DNA]</scope>
    <source>
        <strain evidence="2">SpSt-418</strain>
    </source>
</reference>
<dbReference type="GO" id="GO:0016020">
    <property type="term" value="C:membrane"/>
    <property type="evidence" value="ECO:0007669"/>
    <property type="project" value="InterPro"/>
</dbReference>
<evidence type="ECO:0000259" key="1">
    <source>
        <dbReference type="Pfam" id="PF04664"/>
    </source>
</evidence>
<dbReference type="Pfam" id="PF04664">
    <property type="entry name" value="OGFr_N"/>
    <property type="match status" value="1"/>
</dbReference>
<comment type="caution">
    <text evidence="2">The sequence shown here is derived from an EMBL/GenBank/DDBJ whole genome shotgun (WGS) entry which is preliminary data.</text>
</comment>
<dbReference type="PANTHER" id="PTHR14015">
    <property type="entry name" value="OPIOID GROWTH FACTOR RECEPTOR OGFR ZETA-TYPE OPIOID RECEPTOR"/>
    <property type="match status" value="1"/>
</dbReference>
<accession>A0A7C3KF58</accession>
<dbReference type="AlphaFoldDB" id="A0A7C3KF58"/>
<organism evidence="2">
    <name type="scientific">Oscillatoriales cyanobacterium SpSt-418</name>
    <dbReference type="NCBI Taxonomy" id="2282169"/>
    <lineage>
        <taxon>Bacteria</taxon>
        <taxon>Bacillati</taxon>
        <taxon>Cyanobacteriota</taxon>
        <taxon>Cyanophyceae</taxon>
        <taxon>Oscillatoriophycideae</taxon>
        <taxon>Oscillatoriales</taxon>
    </lineage>
</organism>